<evidence type="ECO:0000313" key="2">
    <source>
        <dbReference type="EMBL" id="QAA76203.1"/>
    </source>
</evidence>
<evidence type="ECO:0000259" key="1">
    <source>
        <dbReference type="SMART" id="SM00481"/>
    </source>
</evidence>
<dbReference type="GO" id="GO:0035312">
    <property type="term" value="F:5'-3' DNA exonuclease activity"/>
    <property type="evidence" value="ECO:0007669"/>
    <property type="project" value="TreeGrafter"/>
</dbReference>
<dbReference type="Pfam" id="PF02811">
    <property type="entry name" value="PHP"/>
    <property type="match status" value="1"/>
</dbReference>
<organism evidence="2 3">
    <name type="scientific">Bipolaricaulis sibiricus</name>
    <dbReference type="NCBI Taxonomy" id="2501609"/>
    <lineage>
        <taxon>Bacteria</taxon>
        <taxon>Candidatus Bipolaricaulota</taxon>
        <taxon>Candidatus Bipolaricaulia</taxon>
        <taxon>Candidatus Bipolaricaulales</taxon>
        <taxon>Candidatus Bipolaricaulaceae</taxon>
        <taxon>Candidatus Bipolaricaulis</taxon>
    </lineage>
</organism>
<dbReference type="AlphaFoldDB" id="A0A410FT68"/>
<dbReference type="Gene3D" id="3.20.20.140">
    <property type="entry name" value="Metal-dependent hydrolases"/>
    <property type="match status" value="1"/>
</dbReference>
<dbReference type="InterPro" id="IPR003141">
    <property type="entry name" value="Pol/His_phosphatase_N"/>
</dbReference>
<dbReference type="SMART" id="SM00481">
    <property type="entry name" value="POLIIIAc"/>
    <property type="match status" value="1"/>
</dbReference>
<dbReference type="PANTHER" id="PTHR42924">
    <property type="entry name" value="EXONUCLEASE"/>
    <property type="match status" value="1"/>
</dbReference>
<feature type="domain" description="Polymerase/histidinol phosphatase N-terminal" evidence="1">
    <location>
        <begin position="7"/>
        <end position="71"/>
    </location>
</feature>
<name>A0A410FT68_BIPS1</name>
<dbReference type="GO" id="GO:0004534">
    <property type="term" value="F:5'-3' RNA exonuclease activity"/>
    <property type="evidence" value="ECO:0007669"/>
    <property type="project" value="TreeGrafter"/>
</dbReference>
<reference evidence="3" key="1">
    <citation type="submission" date="2018-12" db="EMBL/GenBank/DDBJ databases">
        <title>Complete genome sequence of an uncultured bacterium of the candidate phylum Bipolaricaulota.</title>
        <authorList>
            <person name="Kadnikov V.V."/>
            <person name="Mardanov A.V."/>
            <person name="Beletsky A.V."/>
            <person name="Frank Y.A."/>
            <person name="Karnachuk O.V."/>
            <person name="Ravin N.V."/>
        </authorList>
    </citation>
    <scope>NUCLEOTIDE SEQUENCE [LARGE SCALE GENOMIC DNA]</scope>
</reference>
<dbReference type="Proteomes" id="UP000287233">
    <property type="component" value="Chromosome"/>
</dbReference>
<dbReference type="PANTHER" id="PTHR42924:SF3">
    <property type="entry name" value="POLYMERASE_HISTIDINOL PHOSPHATASE N-TERMINAL DOMAIN-CONTAINING PROTEIN"/>
    <property type="match status" value="1"/>
</dbReference>
<dbReference type="InterPro" id="IPR016195">
    <property type="entry name" value="Pol/histidinol_Pase-like"/>
</dbReference>
<gene>
    <name evidence="2" type="ORF">BIP78_0437</name>
</gene>
<dbReference type="Gene3D" id="1.10.150.650">
    <property type="match status" value="1"/>
</dbReference>
<dbReference type="KEGG" id="bih:BIP78_0437"/>
<dbReference type="InterPro" id="IPR052018">
    <property type="entry name" value="PHP_domain"/>
</dbReference>
<dbReference type="InterPro" id="IPR004013">
    <property type="entry name" value="PHP_dom"/>
</dbReference>
<dbReference type="EMBL" id="CP034928">
    <property type="protein sequence ID" value="QAA76203.1"/>
    <property type="molecule type" value="Genomic_DNA"/>
</dbReference>
<dbReference type="SUPFAM" id="SSF89550">
    <property type="entry name" value="PHP domain-like"/>
    <property type="match status" value="1"/>
</dbReference>
<evidence type="ECO:0000313" key="3">
    <source>
        <dbReference type="Proteomes" id="UP000287233"/>
    </source>
</evidence>
<sequence>MGTVRWADLHLHTRWSDGTLDLEGVAKRAAAVGLSAIAITDHDRIGPELRESVTFVHGVEVICGVEVKADVGGQRGEILGYFLAPGHPALGDLFRWMADARQRRMEAMVHRCEEIIGEEISFAEVAAGAAGSVGRPHLAAVLVGRGIARDYADAFQRYLASGAPCYVPLPRATSRDVIAAIRAAGGVAALAHPCFLSSDDWEALLTALVGEGLAGVEVHYPYEVTRQPLRADPAHVEAVVRRLGLIPTGGSDDHGPGSVKDAIGAVRIPYAVVERLRALSSVR</sequence>
<proteinExistence type="predicted"/>
<protein>
    <submittedName>
        <fullName evidence="2">PHP domain-containing protein</fullName>
    </submittedName>
</protein>
<accession>A0A410FT68</accession>